<accession>A0A0F9BEJ0</accession>
<sequence length="157" mass="18383">MFKIAKLYHYTTLANLRDILESGGNFYWVDGFFNKGDAGAYYFTDLPPETSNSDIKRAIYGANPTRTDPKIHLQAYIYVEVDGRQVQKDRDNVFHVLKSSPNLEFIILEFGQRRGWQVYQRAERIPWDRSDYSSEFRSKGHVHRSGRLILKGMQRNV</sequence>
<gene>
    <name evidence="1" type="ORF">LCGC14_2538140</name>
</gene>
<organism evidence="1">
    <name type="scientific">marine sediment metagenome</name>
    <dbReference type="NCBI Taxonomy" id="412755"/>
    <lineage>
        <taxon>unclassified sequences</taxon>
        <taxon>metagenomes</taxon>
        <taxon>ecological metagenomes</taxon>
    </lineage>
</organism>
<name>A0A0F9BEJ0_9ZZZZ</name>
<dbReference type="AlphaFoldDB" id="A0A0F9BEJ0"/>
<proteinExistence type="predicted"/>
<comment type="caution">
    <text evidence="1">The sequence shown here is derived from an EMBL/GenBank/DDBJ whole genome shotgun (WGS) entry which is preliminary data.</text>
</comment>
<dbReference type="EMBL" id="LAZR01041355">
    <property type="protein sequence ID" value="KKL12202.1"/>
    <property type="molecule type" value="Genomic_DNA"/>
</dbReference>
<protein>
    <submittedName>
        <fullName evidence="1">Uncharacterized protein</fullName>
    </submittedName>
</protein>
<evidence type="ECO:0000313" key="1">
    <source>
        <dbReference type="EMBL" id="KKL12202.1"/>
    </source>
</evidence>
<reference evidence="1" key="1">
    <citation type="journal article" date="2015" name="Nature">
        <title>Complex archaea that bridge the gap between prokaryotes and eukaryotes.</title>
        <authorList>
            <person name="Spang A."/>
            <person name="Saw J.H."/>
            <person name="Jorgensen S.L."/>
            <person name="Zaremba-Niedzwiedzka K."/>
            <person name="Martijn J."/>
            <person name="Lind A.E."/>
            <person name="van Eijk R."/>
            <person name="Schleper C."/>
            <person name="Guy L."/>
            <person name="Ettema T.J."/>
        </authorList>
    </citation>
    <scope>NUCLEOTIDE SEQUENCE</scope>
</reference>